<reference evidence="1 2" key="1">
    <citation type="submission" date="2018-08" db="EMBL/GenBank/DDBJ databases">
        <title>The draft genome squence of Brumimicrobium sp. N62.</title>
        <authorList>
            <person name="Du Z.-J."/>
            <person name="Luo H.-R."/>
        </authorList>
    </citation>
    <scope>NUCLEOTIDE SEQUENCE [LARGE SCALE GENOMIC DNA]</scope>
    <source>
        <strain evidence="1 2">N62</strain>
    </source>
</reference>
<gene>
    <name evidence="1" type="ORF">DXU93_03190</name>
</gene>
<evidence type="ECO:0000313" key="1">
    <source>
        <dbReference type="EMBL" id="RFC55956.1"/>
    </source>
</evidence>
<evidence type="ECO:0000313" key="2">
    <source>
        <dbReference type="Proteomes" id="UP000257127"/>
    </source>
</evidence>
<sequence length="340" mass="40216">MNFRLNKKLIKERALTNKLSKQLKCFNRLVLWGYKSPRHSHYYIHQGYYSFFKQNIDIDIVWLENEEASNDLIEPNDLIMIPDTHLISNYESLKIDKPRLDCFYIYHNSIKLPEHWLDKNIKYIKLYEYRNGYKKDLIQKGVSFKEIRPFVLTSSSDRSILQPWGFPILPSKMLSPVTAKTNQVNFAGTIWGDKEGKLNGNYFKIKKLNELLDSKGLEFNVRTKMTEEEEISFLRKSIVSTSIGAIGHDASDYLQCRIFKSITYGVLTLTDTKAFKHILKDSFVNFKSWDEGIDLVTNLNEKEKRKIIKAQQKSIFDYSYLNHWINMLDLFKEIYPEQFR</sequence>
<dbReference type="AlphaFoldDB" id="A0A3E1F2B6"/>
<organism evidence="1 2">
    <name type="scientific">Brumimicrobium aurantiacum</name>
    <dbReference type="NCBI Taxonomy" id="1737063"/>
    <lineage>
        <taxon>Bacteria</taxon>
        <taxon>Pseudomonadati</taxon>
        <taxon>Bacteroidota</taxon>
        <taxon>Flavobacteriia</taxon>
        <taxon>Flavobacteriales</taxon>
        <taxon>Crocinitomicaceae</taxon>
        <taxon>Brumimicrobium</taxon>
    </lineage>
</organism>
<accession>A0A3E1F2B6</accession>
<proteinExistence type="predicted"/>
<comment type="caution">
    <text evidence="1">The sequence shown here is derived from an EMBL/GenBank/DDBJ whole genome shotgun (WGS) entry which is preliminary data.</text>
</comment>
<protein>
    <recommendedName>
        <fullName evidence="3">Glycosyltransferase family 1 protein</fullName>
    </recommendedName>
</protein>
<keyword evidence="2" id="KW-1185">Reference proteome</keyword>
<dbReference type="RefSeq" id="WP_116879791.1">
    <property type="nucleotide sequence ID" value="NZ_QURB01000001.1"/>
</dbReference>
<evidence type="ECO:0008006" key="3">
    <source>
        <dbReference type="Google" id="ProtNLM"/>
    </source>
</evidence>
<dbReference type="Proteomes" id="UP000257127">
    <property type="component" value="Unassembled WGS sequence"/>
</dbReference>
<dbReference type="EMBL" id="QURB01000001">
    <property type="protein sequence ID" value="RFC55956.1"/>
    <property type="molecule type" value="Genomic_DNA"/>
</dbReference>
<dbReference type="OrthoDB" id="9429355at2"/>
<name>A0A3E1F2B6_9FLAO</name>